<dbReference type="InterPro" id="IPR011701">
    <property type="entry name" value="MFS"/>
</dbReference>
<comment type="similarity">
    <text evidence="6">Belongs to the major facilitator superfamily. Spinster (TC 2.A.1.49) family.</text>
</comment>
<feature type="transmembrane region" description="Helical" evidence="7">
    <location>
        <begin position="109"/>
        <end position="127"/>
    </location>
</feature>
<evidence type="ECO:0000313" key="9">
    <source>
        <dbReference type="EMBL" id="OII77313.1"/>
    </source>
</evidence>
<evidence type="ECO:0000256" key="2">
    <source>
        <dbReference type="ARBA" id="ARBA00022448"/>
    </source>
</evidence>
<protein>
    <submittedName>
        <fullName evidence="9">Major facilitator superfamily transporter</fullName>
    </submittedName>
</protein>
<feature type="transmembrane region" description="Helical" evidence="7">
    <location>
        <begin position="77"/>
        <end position="102"/>
    </location>
</feature>
<dbReference type="SUPFAM" id="SSF103473">
    <property type="entry name" value="MFS general substrate transporter"/>
    <property type="match status" value="1"/>
</dbReference>
<feature type="transmembrane region" description="Helical" evidence="7">
    <location>
        <begin position="482"/>
        <end position="506"/>
    </location>
</feature>
<feature type="transmembrane region" description="Helical" evidence="7">
    <location>
        <begin position="581"/>
        <end position="606"/>
    </location>
</feature>
<dbReference type="GO" id="GO:0022857">
    <property type="term" value="F:transmembrane transporter activity"/>
    <property type="evidence" value="ECO:0007669"/>
    <property type="project" value="InterPro"/>
</dbReference>
<dbReference type="OrthoDB" id="331466at2759"/>
<proteinExistence type="inferred from homology"/>
<keyword evidence="5 7" id="KW-0472">Membrane</keyword>
<sequence length="653" mass="72083">MIGNKGDSLQRCSAEDNQLSSEAINPPCYRMQRFREHPHAIRFVFSWMLLTQTLRNYDTGALPVLLGVITEEFGLQNVQLGLLGAVPYIAAMFMAFIVNSLLQVSSQKWIITVSLIFLSVGLALMLASTSSALLFISRFIIGAMQAPLSIYMPVWIDEFTPPNKLTAWMGISQITMIVGVAMGYLITGFTKGFHNGWRYSLVVPCVSLFMLSICLIFTNAAYFNVPYNKSKELKIDVEKISSAIPNNIRLENENQGTSDIYINISDKKHKFSLCSIEMVESPNTLSTANTSKSSYDNNNEEYSNSSNNFSITPMTKIMFDMRKSPPSIDSIISTSQSIDNDEPKSYFSPIKTETKALNIFVKSCSERTTVTIENPISPSISHSVSLADITTGISPLSSSSNRIFFGVESFLCISKDKNSEIGNSRLKKVTKFFSFKRWKLLSGNNIYILSVIVLSIIFYTVTAVQYWTTRFLQQTYNTNEGIILMSFSTTAGTAPTAGIIVSALLIDSIGGYKTPKGLFYTMLFCLGCSITATVFGIIALVIDHFFATIAGIWGLLFFGSFLVPPITGICVGVVELQMRQFAATVSMITYHILGFALGSVLPGALLQVTGVSRLGMTIVYGFPGIGIFFNLIACIIAFRKYKESGYSDKSNFL</sequence>
<organism evidence="9 10">
    <name type="scientific">Cryptosporidium andersoni</name>
    <dbReference type="NCBI Taxonomy" id="117008"/>
    <lineage>
        <taxon>Eukaryota</taxon>
        <taxon>Sar</taxon>
        <taxon>Alveolata</taxon>
        <taxon>Apicomplexa</taxon>
        <taxon>Conoidasida</taxon>
        <taxon>Coccidia</taxon>
        <taxon>Eucoccidiorida</taxon>
        <taxon>Eimeriorina</taxon>
        <taxon>Cryptosporidiidae</taxon>
        <taxon>Cryptosporidium</taxon>
    </lineage>
</organism>
<gene>
    <name evidence="9" type="ORF">cand_020230</name>
</gene>
<evidence type="ECO:0000256" key="7">
    <source>
        <dbReference type="SAM" id="Phobius"/>
    </source>
</evidence>
<evidence type="ECO:0000256" key="3">
    <source>
        <dbReference type="ARBA" id="ARBA00022692"/>
    </source>
</evidence>
<comment type="caution">
    <text evidence="9">The sequence shown here is derived from an EMBL/GenBank/DDBJ whole genome shotgun (WGS) entry which is preliminary data.</text>
</comment>
<dbReference type="GO" id="GO:0016020">
    <property type="term" value="C:membrane"/>
    <property type="evidence" value="ECO:0007669"/>
    <property type="project" value="UniProtKB-SubCell"/>
</dbReference>
<evidence type="ECO:0000259" key="8">
    <source>
        <dbReference type="PROSITE" id="PS50850"/>
    </source>
</evidence>
<feature type="transmembrane region" description="Helical" evidence="7">
    <location>
        <begin position="618"/>
        <end position="638"/>
    </location>
</feature>
<dbReference type="VEuPathDB" id="CryptoDB:cand_020230"/>
<feature type="domain" description="Major facilitator superfamily (MFS) profile" evidence="8">
    <location>
        <begin position="44"/>
        <end position="642"/>
    </location>
</feature>
<dbReference type="Proteomes" id="UP000186804">
    <property type="component" value="Unassembled WGS sequence"/>
</dbReference>
<keyword evidence="10" id="KW-1185">Reference proteome</keyword>
<dbReference type="Pfam" id="PF07690">
    <property type="entry name" value="MFS_1"/>
    <property type="match status" value="1"/>
</dbReference>
<evidence type="ECO:0000256" key="5">
    <source>
        <dbReference type="ARBA" id="ARBA00023136"/>
    </source>
</evidence>
<evidence type="ECO:0000313" key="10">
    <source>
        <dbReference type="Proteomes" id="UP000186804"/>
    </source>
</evidence>
<feature type="transmembrane region" description="Helical" evidence="7">
    <location>
        <begin position="518"/>
        <end position="542"/>
    </location>
</feature>
<keyword evidence="4 7" id="KW-1133">Transmembrane helix</keyword>
<keyword evidence="3 7" id="KW-0812">Transmembrane</keyword>
<dbReference type="Gene3D" id="1.20.1250.20">
    <property type="entry name" value="MFS general substrate transporter like domains"/>
    <property type="match status" value="2"/>
</dbReference>
<feature type="transmembrane region" description="Helical" evidence="7">
    <location>
        <begin position="201"/>
        <end position="225"/>
    </location>
</feature>
<feature type="transmembrane region" description="Helical" evidence="7">
    <location>
        <begin position="133"/>
        <end position="156"/>
    </location>
</feature>
<dbReference type="EMBL" id="LRBS01000043">
    <property type="protein sequence ID" value="OII77313.1"/>
    <property type="molecule type" value="Genomic_DNA"/>
</dbReference>
<reference evidence="9 10" key="1">
    <citation type="submission" date="2016-10" db="EMBL/GenBank/DDBJ databases">
        <title>Reductive evolution of mitochondrial metabolism and differential evolution of invasion-related proteins in Cryptosporidium.</title>
        <authorList>
            <person name="Liu S."/>
            <person name="Roellig D.M."/>
            <person name="Guo Y."/>
            <person name="Li N."/>
            <person name="Frace M.A."/>
            <person name="Tang K."/>
            <person name="Zhang L."/>
            <person name="Feng Y."/>
            <person name="Xiao L."/>
        </authorList>
    </citation>
    <scope>NUCLEOTIDE SEQUENCE [LARGE SCALE GENOMIC DNA]</scope>
    <source>
        <strain evidence="9">30847</strain>
    </source>
</reference>
<accession>A0A1J4MST7</accession>
<feature type="transmembrane region" description="Helical" evidence="7">
    <location>
        <begin position="548"/>
        <end position="574"/>
    </location>
</feature>
<evidence type="ECO:0000256" key="1">
    <source>
        <dbReference type="ARBA" id="ARBA00004141"/>
    </source>
</evidence>
<dbReference type="PANTHER" id="PTHR23505">
    <property type="entry name" value="SPINSTER"/>
    <property type="match status" value="1"/>
</dbReference>
<feature type="transmembrane region" description="Helical" evidence="7">
    <location>
        <begin position="168"/>
        <end position="189"/>
    </location>
</feature>
<evidence type="ECO:0000256" key="6">
    <source>
        <dbReference type="ARBA" id="ARBA00024338"/>
    </source>
</evidence>
<dbReference type="InterPro" id="IPR044770">
    <property type="entry name" value="MFS_spinster-like"/>
</dbReference>
<name>A0A1J4MST7_9CRYT</name>
<dbReference type="AlphaFoldDB" id="A0A1J4MST7"/>
<dbReference type="PANTHER" id="PTHR23505:SF9">
    <property type="entry name" value="PROTEIN, PUTATIVE-RELATED"/>
    <property type="match status" value="1"/>
</dbReference>
<dbReference type="RefSeq" id="XP_067069159.1">
    <property type="nucleotide sequence ID" value="XM_067212253.1"/>
</dbReference>
<dbReference type="InterPro" id="IPR036259">
    <property type="entry name" value="MFS_trans_sf"/>
</dbReference>
<comment type="subcellular location">
    <subcellularLocation>
        <location evidence="1">Membrane</location>
        <topology evidence="1">Multi-pass membrane protein</topology>
    </subcellularLocation>
</comment>
<dbReference type="InterPro" id="IPR020846">
    <property type="entry name" value="MFS_dom"/>
</dbReference>
<keyword evidence="2" id="KW-0813">Transport</keyword>
<feature type="transmembrane region" description="Helical" evidence="7">
    <location>
        <begin position="446"/>
        <end position="467"/>
    </location>
</feature>
<evidence type="ECO:0000256" key="4">
    <source>
        <dbReference type="ARBA" id="ARBA00022989"/>
    </source>
</evidence>
<dbReference type="GeneID" id="92366207"/>
<dbReference type="PROSITE" id="PS50850">
    <property type="entry name" value="MFS"/>
    <property type="match status" value="1"/>
</dbReference>